<accession>A0A1H3Y049</accession>
<proteinExistence type="predicted"/>
<dbReference type="EMBL" id="FNRK01000003">
    <property type="protein sequence ID" value="SEA05069.1"/>
    <property type="molecule type" value="Genomic_DNA"/>
</dbReference>
<name>A0A1H3Y049_9FIRM</name>
<keyword evidence="2" id="KW-1185">Reference proteome</keyword>
<organism evidence="1 2">
    <name type="scientific">Eubacterium aggregans</name>
    <dbReference type="NCBI Taxonomy" id="81409"/>
    <lineage>
        <taxon>Bacteria</taxon>
        <taxon>Bacillati</taxon>
        <taxon>Bacillota</taxon>
        <taxon>Clostridia</taxon>
        <taxon>Eubacteriales</taxon>
        <taxon>Eubacteriaceae</taxon>
        <taxon>Eubacterium</taxon>
    </lineage>
</organism>
<gene>
    <name evidence="1" type="ORF">SAMN04515656_10310</name>
</gene>
<evidence type="ECO:0000313" key="1">
    <source>
        <dbReference type="EMBL" id="SEA05069.1"/>
    </source>
</evidence>
<evidence type="ECO:0000313" key="2">
    <source>
        <dbReference type="Proteomes" id="UP000199394"/>
    </source>
</evidence>
<sequence length="49" mass="5602">MKICNVFECPDNTCGLNNACCCECDRADDCANLCDYLNLNDECQWEEED</sequence>
<dbReference type="RefSeq" id="WP_176966588.1">
    <property type="nucleotide sequence ID" value="NZ_FNRK01000003.1"/>
</dbReference>
<dbReference type="STRING" id="81409.SAMN04515656_10310"/>
<dbReference type="AlphaFoldDB" id="A0A1H3Y049"/>
<reference evidence="1 2" key="1">
    <citation type="submission" date="2016-10" db="EMBL/GenBank/DDBJ databases">
        <authorList>
            <person name="de Groot N.N."/>
        </authorList>
    </citation>
    <scope>NUCLEOTIDE SEQUENCE [LARGE SCALE GENOMIC DNA]</scope>
    <source>
        <strain evidence="1 2">SR12</strain>
    </source>
</reference>
<dbReference type="Proteomes" id="UP000199394">
    <property type="component" value="Unassembled WGS sequence"/>
</dbReference>
<protein>
    <submittedName>
        <fullName evidence="1">Uncharacterized protein</fullName>
    </submittedName>
</protein>